<dbReference type="InterPro" id="IPR053844">
    <property type="entry name" value="AH_C"/>
</dbReference>
<dbReference type="Pfam" id="PF21986">
    <property type="entry name" value="AH_C"/>
    <property type="match status" value="1"/>
</dbReference>
<dbReference type="EMBL" id="KI912109">
    <property type="protein sequence ID" value="ETS87267.1"/>
    <property type="molecule type" value="Genomic_DNA"/>
</dbReference>
<accession>W3XP36</accession>
<dbReference type="GeneID" id="19266108"/>
<evidence type="ECO:0000259" key="1">
    <source>
        <dbReference type="Pfam" id="PF21986"/>
    </source>
</evidence>
<dbReference type="eggNOG" id="KOG1211">
    <property type="taxonomic scope" value="Eukaryota"/>
</dbReference>
<dbReference type="Gene3D" id="3.10.490.10">
    <property type="entry name" value="Gamma-glutamyl cyclotransferase-like"/>
    <property type="match status" value="1"/>
</dbReference>
<evidence type="ECO:0000313" key="3">
    <source>
        <dbReference type="Proteomes" id="UP000030651"/>
    </source>
</evidence>
<organism evidence="2 3">
    <name type="scientific">Pestalotiopsis fici (strain W106-1 / CGMCC3.15140)</name>
    <dbReference type="NCBI Taxonomy" id="1229662"/>
    <lineage>
        <taxon>Eukaryota</taxon>
        <taxon>Fungi</taxon>
        <taxon>Dikarya</taxon>
        <taxon>Ascomycota</taxon>
        <taxon>Pezizomycotina</taxon>
        <taxon>Sordariomycetes</taxon>
        <taxon>Xylariomycetidae</taxon>
        <taxon>Amphisphaeriales</taxon>
        <taxon>Sporocadaceae</taxon>
        <taxon>Pestalotiopsis</taxon>
    </lineage>
</organism>
<name>W3XP36_PESFW</name>
<dbReference type="InParanoid" id="W3XP36"/>
<dbReference type="OrthoDB" id="196847at2759"/>
<dbReference type="OMA" id="ICEPYAM"/>
<keyword evidence="3" id="KW-1185">Reference proteome</keyword>
<dbReference type="HOGENOM" id="CLU_125594_0_0_1"/>
<dbReference type="STRING" id="1229662.W3XP36"/>
<dbReference type="AlphaFoldDB" id="W3XP36"/>
<proteinExistence type="predicted"/>
<feature type="domain" description="Allophanate hydrolase C-terminal" evidence="1">
    <location>
        <begin position="6"/>
        <end position="130"/>
    </location>
</feature>
<sequence>MDPNSIDIAVVGAHLSGFPLNKDLTSRGAILLQTTSTSASYRLFVLSNSFPRKPGLCRALNHEDSGAIEVEIWRLPKSEVGSFIETVPSPLGIGTIELKDGTWVKGFICEPYAMQGATEITESGGWRAYTDSLDTPTI</sequence>
<reference evidence="3" key="1">
    <citation type="journal article" date="2015" name="BMC Genomics">
        <title>Genomic and transcriptomic analysis of the endophytic fungus Pestalotiopsis fici reveals its lifestyle and high potential for synthesis of natural products.</title>
        <authorList>
            <person name="Wang X."/>
            <person name="Zhang X."/>
            <person name="Liu L."/>
            <person name="Xiang M."/>
            <person name="Wang W."/>
            <person name="Sun X."/>
            <person name="Che Y."/>
            <person name="Guo L."/>
            <person name="Liu G."/>
            <person name="Guo L."/>
            <person name="Wang C."/>
            <person name="Yin W.B."/>
            <person name="Stadler M."/>
            <person name="Zhang X."/>
            <person name="Liu X."/>
        </authorList>
    </citation>
    <scope>NUCLEOTIDE SEQUENCE [LARGE SCALE GENOMIC DNA]</scope>
    <source>
        <strain evidence="3">W106-1 / CGMCC3.15140</strain>
    </source>
</reference>
<protein>
    <recommendedName>
        <fullName evidence="1">Allophanate hydrolase C-terminal domain-containing protein</fullName>
    </recommendedName>
</protein>
<evidence type="ECO:0000313" key="2">
    <source>
        <dbReference type="EMBL" id="ETS87267.1"/>
    </source>
</evidence>
<dbReference type="RefSeq" id="XP_007827867.1">
    <property type="nucleotide sequence ID" value="XM_007829676.1"/>
</dbReference>
<dbReference type="Proteomes" id="UP000030651">
    <property type="component" value="Unassembled WGS sequence"/>
</dbReference>
<dbReference type="KEGG" id="pfy:PFICI_01095"/>
<gene>
    <name evidence="2" type="ORF">PFICI_01095</name>
</gene>